<dbReference type="OrthoDB" id="9763857at2"/>
<evidence type="ECO:0000313" key="3">
    <source>
        <dbReference type="Proteomes" id="UP000198814"/>
    </source>
</evidence>
<dbReference type="PANTHER" id="PTHR45228">
    <property type="entry name" value="CYCLIC DI-GMP PHOSPHODIESTERASE TM_0186-RELATED"/>
    <property type="match status" value="1"/>
</dbReference>
<name>A0A1H8QKR9_9PROT</name>
<dbReference type="RefSeq" id="WP_090318956.1">
    <property type="nucleotide sequence ID" value="NZ_FNOE01000012.1"/>
</dbReference>
<dbReference type="AlphaFoldDB" id="A0A1H8QKR9"/>
<dbReference type="SUPFAM" id="SSF109604">
    <property type="entry name" value="HD-domain/PDEase-like"/>
    <property type="match status" value="1"/>
</dbReference>
<dbReference type="Gene3D" id="1.10.3210.10">
    <property type="entry name" value="Hypothetical protein af1432"/>
    <property type="match status" value="1"/>
</dbReference>
<dbReference type="EMBL" id="FODO01000012">
    <property type="protein sequence ID" value="SEO54819.1"/>
    <property type="molecule type" value="Genomic_DNA"/>
</dbReference>
<dbReference type="InterPro" id="IPR052020">
    <property type="entry name" value="Cyclic_di-GMP/3'3'-cGAMP_PDE"/>
</dbReference>
<dbReference type="GO" id="GO:0008081">
    <property type="term" value="F:phosphoric diester hydrolase activity"/>
    <property type="evidence" value="ECO:0007669"/>
    <property type="project" value="UniProtKB-ARBA"/>
</dbReference>
<dbReference type="PANTHER" id="PTHR45228:SF1">
    <property type="entry name" value="CYCLIC DI-GMP PHOSPHODIESTERASE TM_0186"/>
    <property type="match status" value="1"/>
</dbReference>
<proteinExistence type="predicted"/>
<sequence length="205" mass="23086">MQNYSHASITAPRSDDFVSETIDPVVALNFINGIIDGRYPDLGGHQQRMRRNTISFARLIGLSLEESEFLAIGAGMHDIGKLHISDYIINKPSQLTTSEFLLIRQHAEIGCRLLNPLNLDPRITDIVLYHHENYDGSGYPKGLSGDEIPLLARAVRILDSYDALIESRPYHKGVATDEALLIMRRDSQQYDPHLLKLFGEIKFAD</sequence>
<feature type="domain" description="HD-GYP" evidence="1">
    <location>
        <begin position="20"/>
        <end position="205"/>
    </location>
</feature>
<dbReference type="CDD" id="cd00077">
    <property type="entry name" value="HDc"/>
    <property type="match status" value="1"/>
</dbReference>
<protein>
    <submittedName>
        <fullName evidence="2">HD domain-containing protein</fullName>
    </submittedName>
</protein>
<evidence type="ECO:0000259" key="1">
    <source>
        <dbReference type="PROSITE" id="PS51832"/>
    </source>
</evidence>
<evidence type="ECO:0000313" key="2">
    <source>
        <dbReference type="EMBL" id="SEO54819.1"/>
    </source>
</evidence>
<dbReference type="STRING" id="42354.SAMN05216333_11224"/>
<organism evidence="2 3">
    <name type="scientific">Nitrosomonas oligotropha</name>
    <dbReference type="NCBI Taxonomy" id="42354"/>
    <lineage>
        <taxon>Bacteria</taxon>
        <taxon>Pseudomonadati</taxon>
        <taxon>Pseudomonadota</taxon>
        <taxon>Betaproteobacteria</taxon>
        <taxon>Nitrosomonadales</taxon>
        <taxon>Nitrosomonadaceae</taxon>
        <taxon>Nitrosomonas</taxon>
    </lineage>
</organism>
<reference evidence="3" key="1">
    <citation type="submission" date="2016-10" db="EMBL/GenBank/DDBJ databases">
        <authorList>
            <person name="Varghese N."/>
            <person name="Submissions S."/>
        </authorList>
    </citation>
    <scope>NUCLEOTIDE SEQUENCE [LARGE SCALE GENOMIC DNA]</scope>
    <source>
        <strain evidence="3">Nm76</strain>
    </source>
</reference>
<dbReference type="InterPro" id="IPR003607">
    <property type="entry name" value="HD/PDEase_dom"/>
</dbReference>
<dbReference type="PROSITE" id="PS51832">
    <property type="entry name" value="HD_GYP"/>
    <property type="match status" value="1"/>
</dbReference>
<dbReference type="InterPro" id="IPR037522">
    <property type="entry name" value="HD_GYP_dom"/>
</dbReference>
<keyword evidence="3" id="KW-1185">Reference proteome</keyword>
<accession>A0A1H8QKR9</accession>
<dbReference type="Proteomes" id="UP000198814">
    <property type="component" value="Unassembled WGS sequence"/>
</dbReference>
<gene>
    <name evidence="2" type="ORF">SAMN05216333_11224</name>
</gene>
<dbReference type="Pfam" id="PF13487">
    <property type="entry name" value="HD_5"/>
    <property type="match status" value="1"/>
</dbReference>